<feature type="compositionally biased region" description="Low complexity" evidence="1">
    <location>
        <begin position="97"/>
        <end position="109"/>
    </location>
</feature>
<name>A0A2C5YCE9_9HYPO</name>
<feature type="region of interest" description="Disordered" evidence="1">
    <location>
        <begin position="292"/>
        <end position="337"/>
    </location>
</feature>
<evidence type="ECO:0000256" key="1">
    <source>
        <dbReference type="SAM" id="MobiDB-lite"/>
    </source>
</evidence>
<evidence type="ECO:0000313" key="3">
    <source>
        <dbReference type="Proteomes" id="UP000226192"/>
    </source>
</evidence>
<keyword evidence="3" id="KW-1185">Reference proteome</keyword>
<accession>A0A2C5YCE9</accession>
<protein>
    <submittedName>
        <fullName evidence="2">Uncharacterized protein</fullName>
    </submittedName>
</protein>
<dbReference type="AlphaFoldDB" id="A0A2C5YCE9"/>
<gene>
    <name evidence="2" type="ORF">CDD81_4245</name>
</gene>
<proteinExistence type="predicted"/>
<feature type="compositionally biased region" description="Basic and acidic residues" evidence="1">
    <location>
        <begin position="292"/>
        <end position="325"/>
    </location>
</feature>
<feature type="compositionally biased region" description="Basic and acidic residues" evidence="1">
    <location>
        <begin position="20"/>
        <end position="31"/>
    </location>
</feature>
<feature type="region of interest" description="Disordered" evidence="1">
    <location>
        <begin position="92"/>
        <end position="115"/>
    </location>
</feature>
<feature type="compositionally biased region" description="Low complexity" evidence="1">
    <location>
        <begin position="32"/>
        <end position="41"/>
    </location>
</feature>
<organism evidence="2 3">
    <name type="scientific">Ophiocordyceps australis</name>
    <dbReference type="NCBI Taxonomy" id="1399860"/>
    <lineage>
        <taxon>Eukaryota</taxon>
        <taxon>Fungi</taxon>
        <taxon>Dikarya</taxon>
        <taxon>Ascomycota</taxon>
        <taxon>Pezizomycotina</taxon>
        <taxon>Sordariomycetes</taxon>
        <taxon>Hypocreomycetidae</taxon>
        <taxon>Hypocreales</taxon>
        <taxon>Ophiocordycipitaceae</taxon>
        <taxon>Ophiocordyceps</taxon>
    </lineage>
</organism>
<comment type="caution">
    <text evidence="2">The sequence shown here is derived from an EMBL/GenBank/DDBJ whole genome shotgun (WGS) entry which is preliminary data.</text>
</comment>
<reference evidence="2 3" key="1">
    <citation type="submission" date="2017-06" db="EMBL/GenBank/DDBJ databases">
        <title>Ant-infecting Ophiocordyceps genomes reveal a high diversity of potential behavioral manipulation genes and a possible major role for enterotoxins.</title>
        <authorList>
            <person name="De Bekker C."/>
            <person name="Evans H.C."/>
            <person name="Brachmann A."/>
            <person name="Hughes D.P."/>
        </authorList>
    </citation>
    <scope>NUCLEOTIDE SEQUENCE [LARGE SCALE GENOMIC DNA]</scope>
    <source>
        <strain evidence="2 3">Map64</strain>
    </source>
</reference>
<dbReference type="STRING" id="1399860.A0A2C5YCE9"/>
<sequence>MPCQKRPLPPGFDAQQAMGHDTDDPRKRRETANNNNATNNTMYSPSLFYGAADAQPPYFGPAATMALASKPGPSTIASAGAPNALAYPPSALRHRQPSAPRAAPQALSAGYPSGQSSNNARVGLAAIRIAGHSVRDLVPSFQTTAMSPDELARRHVAVVHEIRHQQENPPVLPPSRVADLPPKQDIPDFIPLPDEVDDKTRTSIQDHNNRVSAISQRIDRERNNMAAKKSRALRIESRDMYRQLFIEATAKLFHHRFVAALEGRDPSIWERLPDRFRRDLIDLAERGAEQVENKAVEAKKQDEARKRRERARARSERRALHDDGSQQHSSAVAQIGTAETDVLEHLQVVSPRLEN</sequence>
<dbReference type="OrthoDB" id="4922226at2759"/>
<evidence type="ECO:0000313" key="2">
    <source>
        <dbReference type="EMBL" id="PHH64634.1"/>
    </source>
</evidence>
<dbReference type="Proteomes" id="UP000226192">
    <property type="component" value="Unassembled WGS sequence"/>
</dbReference>
<feature type="region of interest" description="Disordered" evidence="1">
    <location>
        <begin position="1"/>
        <end position="44"/>
    </location>
</feature>
<dbReference type="EMBL" id="NJET01000028">
    <property type="protein sequence ID" value="PHH64634.1"/>
    <property type="molecule type" value="Genomic_DNA"/>
</dbReference>